<reference evidence="13" key="1">
    <citation type="journal article" date="2021" name="Nat. Commun.">
        <title>Genomic analyses provide insights into spinach domestication and the genetic basis of agronomic traits.</title>
        <authorList>
            <person name="Cai X."/>
            <person name="Sun X."/>
            <person name="Xu C."/>
            <person name="Sun H."/>
            <person name="Wang X."/>
            <person name="Ge C."/>
            <person name="Zhang Z."/>
            <person name="Wang Q."/>
            <person name="Fei Z."/>
            <person name="Jiao C."/>
            <person name="Wang Q."/>
        </authorList>
    </citation>
    <scope>NUCLEOTIDE SEQUENCE [LARGE SCALE GENOMIC DNA]</scope>
    <source>
        <strain evidence="13">cv. Varoflay</strain>
    </source>
</reference>
<feature type="transmembrane region" description="Helical" evidence="9">
    <location>
        <begin position="272"/>
        <end position="292"/>
    </location>
</feature>
<feature type="chain" id="PRO_5046100402" evidence="10">
    <location>
        <begin position="33"/>
        <end position="521"/>
    </location>
</feature>
<dbReference type="GO" id="GO:0004674">
    <property type="term" value="F:protein serine/threonine kinase activity"/>
    <property type="evidence" value="ECO:0007669"/>
    <property type="project" value="UniProtKB-KW"/>
</dbReference>
<dbReference type="PROSITE" id="PS50011">
    <property type="entry name" value="PROTEIN_KINASE_DOM"/>
    <property type="match status" value="1"/>
</dbReference>
<organism evidence="13 14">
    <name type="scientific">Spinacia oleracea</name>
    <name type="common">Spinach</name>
    <dbReference type="NCBI Taxonomy" id="3562"/>
    <lineage>
        <taxon>Eukaryota</taxon>
        <taxon>Viridiplantae</taxon>
        <taxon>Streptophyta</taxon>
        <taxon>Embryophyta</taxon>
        <taxon>Tracheophyta</taxon>
        <taxon>Spermatophyta</taxon>
        <taxon>Magnoliopsida</taxon>
        <taxon>eudicotyledons</taxon>
        <taxon>Gunneridae</taxon>
        <taxon>Pentapetalae</taxon>
        <taxon>Caryophyllales</taxon>
        <taxon>Chenopodiaceae</taxon>
        <taxon>Chenopodioideae</taxon>
        <taxon>Anserineae</taxon>
        <taxon>Spinacia</taxon>
    </lineage>
</organism>
<keyword evidence="4 8" id="KW-0547">Nucleotide-binding</keyword>
<evidence type="ECO:0000256" key="7">
    <source>
        <dbReference type="ARBA" id="ARBA00023180"/>
    </source>
</evidence>
<evidence type="ECO:0000313" key="14">
    <source>
        <dbReference type="RefSeq" id="XP_021845974.2"/>
    </source>
</evidence>
<evidence type="ECO:0000313" key="13">
    <source>
        <dbReference type="Proteomes" id="UP000813463"/>
    </source>
</evidence>
<dbReference type="PANTHER" id="PTHR45631">
    <property type="entry name" value="OS07G0107800 PROTEIN-RELATED"/>
    <property type="match status" value="1"/>
</dbReference>
<dbReference type="PROSITE" id="PS00107">
    <property type="entry name" value="PROTEIN_KINASE_ATP"/>
    <property type="match status" value="1"/>
</dbReference>
<dbReference type="Gene3D" id="3.30.430.20">
    <property type="entry name" value="Gnk2 domain, C-X8-C-X2-C motif"/>
    <property type="match status" value="2"/>
</dbReference>
<dbReference type="GO" id="GO:0005524">
    <property type="term" value="F:ATP binding"/>
    <property type="evidence" value="ECO:0007669"/>
    <property type="project" value="UniProtKB-UniRule"/>
</dbReference>
<dbReference type="Gene3D" id="3.30.200.20">
    <property type="entry name" value="Phosphorylase Kinase, domain 1"/>
    <property type="match status" value="1"/>
</dbReference>
<evidence type="ECO:0000259" key="12">
    <source>
        <dbReference type="PROSITE" id="PS51473"/>
    </source>
</evidence>
<dbReference type="InterPro" id="IPR038408">
    <property type="entry name" value="GNK2_sf"/>
</dbReference>
<dbReference type="GO" id="GO:0016020">
    <property type="term" value="C:membrane"/>
    <property type="evidence" value="ECO:0007669"/>
    <property type="project" value="UniProtKB-SubCell"/>
</dbReference>
<dbReference type="AlphaFoldDB" id="A0A9R0ID65"/>
<keyword evidence="5" id="KW-0418">Kinase</keyword>
<dbReference type="InterPro" id="IPR002902">
    <property type="entry name" value="GNK2"/>
</dbReference>
<keyword evidence="6 8" id="KW-0067">ATP-binding</keyword>
<dbReference type="Proteomes" id="UP000813463">
    <property type="component" value="Chromosome 1"/>
</dbReference>
<evidence type="ECO:0000256" key="9">
    <source>
        <dbReference type="SAM" id="Phobius"/>
    </source>
</evidence>
<keyword evidence="13" id="KW-1185">Reference proteome</keyword>
<evidence type="ECO:0000256" key="5">
    <source>
        <dbReference type="ARBA" id="ARBA00022777"/>
    </source>
</evidence>
<gene>
    <name evidence="14" type="primary">LOC110785768</name>
</gene>
<protein>
    <submittedName>
        <fullName evidence="14">Cysteine-rich receptor-like protein kinase 8</fullName>
    </submittedName>
</protein>
<keyword evidence="7" id="KW-0325">Glycoprotein</keyword>
<dbReference type="Gene3D" id="1.10.510.10">
    <property type="entry name" value="Transferase(Phosphotransferase) domain 1"/>
    <property type="match status" value="1"/>
</dbReference>
<dbReference type="RefSeq" id="XP_021845974.2">
    <property type="nucleotide sequence ID" value="XM_021990282.2"/>
</dbReference>
<evidence type="ECO:0000256" key="1">
    <source>
        <dbReference type="ARBA" id="ARBA00022679"/>
    </source>
</evidence>
<keyword evidence="1" id="KW-0808">Transferase</keyword>
<keyword evidence="9" id="KW-1133">Transmembrane helix</keyword>
<keyword evidence="9" id="KW-0472">Membrane</keyword>
<dbReference type="SUPFAM" id="SSF56112">
    <property type="entry name" value="Protein kinase-like (PK-like)"/>
    <property type="match status" value="1"/>
</dbReference>
<dbReference type="InterPro" id="IPR008271">
    <property type="entry name" value="Ser/Thr_kinase_AS"/>
</dbReference>
<dbReference type="InterPro" id="IPR011009">
    <property type="entry name" value="Kinase-like_dom_sf"/>
</dbReference>
<dbReference type="SMART" id="SM00220">
    <property type="entry name" value="S_TKc"/>
    <property type="match status" value="1"/>
</dbReference>
<dbReference type="KEGG" id="soe:110785768"/>
<evidence type="ECO:0000256" key="8">
    <source>
        <dbReference type="PROSITE-ProRule" id="PRU10141"/>
    </source>
</evidence>
<evidence type="ECO:0000256" key="10">
    <source>
        <dbReference type="SAM" id="SignalP"/>
    </source>
</evidence>
<keyword evidence="9" id="KW-0812">Transmembrane</keyword>
<dbReference type="Pfam" id="PF00069">
    <property type="entry name" value="Pkinase"/>
    <property type="match status" value="1"/>
</dbReference>
<evidence type="ECO:0000256" key="3">
    <source>
        <dbReference type="ARBA" id="ARBA00022737"/>
    </source>
</evidence>
<evidence type="ECO:0000256" key="2">
    <source>
        <dbReference type="ARBA" id="ARBA00022729"/>
    </source>
</evidence>
<dbReference type="PROSITE" id="PS51473">
    <property type="entry name" value="GNK2"/>
    <property type="match status" value="2"/>
</dbReference>
<feature type="domain" description="Gnk2-homologous" evidence="12">
    <location>
        <begin position="34"/>
        <end position="137"/>
    </location>
</feature>
<evidence type="ECO:0000256" key="4">
    <source>
        <dbReference type="ARBA" id="ARBA00022741"/>
    </source>
</evidence>
<name>A0A9R0ID65_SPIOL</name>
<dbReference type="CDD" id="cd23509">
    <property type="entry name" value="Gnk2-like"/>
    <property type="match status" value="2"/>
</dbReference>
<dbReference type="InterPro" id="IPR000719">
    <property type="entry name" value="Prot_kinase_dom"/>
</dbReference>
<accession>A0A9R0ID65</accession>
<sequence length="521" mass="58424">MECYYLGIFLEKMMVILSLLLLVLDDLPGAEPYFVGHNCPVNGYSYSTGSTFEDNLNSTLITHLGANASRMSFSNFNMGEGIDQVYALYYCRADVGLEACHDCVESATTRIQDVCKLMKQGIVWYDECTLRYANHTIFSLDDQDLRLSFPRFNNTLVLGDYLNQYRTTFDSSMRNLIDRVANNASLRPRGFSTERVTLSPFQSLRGIAQCAPVITGASCQRCLTAALRQMDLWTTTMEFLPTCFVGFELYGLPPSTPPPSSSTLPLPVRYKVLIAVLSVVFILSLLGGFWFWKCRPSKGDPRPPPEKVQDHLLIRKYNEYDPSIEEDLEANERGRQHGLAQFTYSEVEDMTGGFEKKIGEGGFAVVYHGCLIDGSKEVAVKVFSKNEAPKQFSTEIEVLGRISHKNLVSLVGYCEEETNLALIYEFMAMGDLKALLSEHSDAISWKKRVEIAIDTAQGLDYLHNGCSPPIVHRDVKPANILLNKDFRAKVADFGFSKIFPAEYVSNLQTRVVGTLGYLDPQ</sequence>
<dbReference type="GeneID" id="110785768"/>
<evidence type="ECO:0000256" key="6">
    <source>
        <dbReference type="ARBA" id="ARBA00022840"/>
    </source>
</evidence>
<keyword evidence="2 10" id="KW-0732">Signal</keyword>
<dbReference type="PROSITE" id="PS00108">
    <property type="entry name" value="PROTEIN_KINASE_ST"/>
    <property type="match status" value="1"/>
</dbReference>
<dbReference type="PANTHER" id="PTHR45631:SF68">
    <property type="entry name" value="REPEAT FAMILY PROTEIN, PUTATIVE, EXPRESSED-RELATED"/>
    <property type="match status" value="1"/>
</dbReference>
<feature type="binding site" evidence="8">
    <location>
        <position position="381"/>
    </location>
    <ligand>
        <name>ATP</name>
        <dbReference type="ChEBI" id="CHEBI:30616"/>
    </ligand>
</feature>
<proteinExistence type="predicted"/>
<reference evidence="14" key="2">
    <citation type="submission" date="2025-08" db="UniProtKB">
        <authorList>
            <consortium name="RefSeq"/>
        </authorList>
    </citation>
    <scope>IDENTIFICATION</scope>
    <source>
        <tissue evidence="14">Leaf</tissue>
    </source>
</reference>
<feature type="domain" description="Protein kinase" evidence="11">
    <location>
        <begin position="352"/>
        <end position="521"/>
    </location>
</feature>
<keyword evidence="3" id="KW-0677">Repeat</keyword>
<feature type="signal peptide" evidence="10">
    <location>
        <begin position="1"/>
        <end position="32"/>
    </location>
</feature>
<evidence type="ECO:0000259" key="11">
    <source>
        <dbReference type="PROSITE" id="PS50011"/>
    </source>
</evidence>
<dbReference type="Pfam" id="PF01657">
    <property type="entry name" value="Stress-antifung"/>
    <property type="match status" value="2"/>
</dbReference>
<feature type="domain" description="Gnk2-homologous" evidence="12">
    <location>
        <begin position="150"/>
        <end position="252"/>
    </location>
</feature>
<dbReference type="InterPro" id="IPR017441">
    <property type="entry name" value="Protein_kinase_ATP_BS"/>
</dbReference>